<dbReference type="AlphaFoldDB" id="A0A1Y2CHY6"/>
<dbReference type="PANTHER" id="PTHR45689:SF5">
    <property type="entry name" value="I[[H]] CHANNEL, ISOFORM E"/>
    <property type="match status" value="1"/>
</dbReference>
<evidence type="ECO:0000313" key="2">
    <source>
        <dbReference type="EMBL" id="ORY46622.1"/>
    </source>
</evidence>
<evidence type="ECO:0000313" key="3">
    <source>
        <dbReference type="Proteomes" id="UP000193642"/>
    </source>
</evidence>
<accession>A0A1Y2CHY6</accession>
<evidence type="ECO:0000256" key="1">
    <source>
        <dbReference type="SAM" id="Phobius"/>
    </source>
</evidence>
<dbReference type="GO" id="GO:0035725">
    <property type="term" value="P:sodium ion transmembrane transport"/>
    <property type="evidence" value="ECO:0007669"/>
    <property type="project" value="TreeGrafter"/>
</dbReference>
<keyword evidence="1" id="KW-1133">Transmembrane helix</keyword>
<dbReference type="GO" id="GO:0005249">
    <property type="term" value="F:voltage-gated potassium channel activity"/>
    <property type="evidence" value="ECO:0007669"/>
    <property type="project" value="TreeGrafter"/>
</dbReference>
<dbReference type="InterPro" id="IPR051413">
    <property type="entry name" value="K/Na_HCN_channel"/>
</dbReference>
<feature type="transmembrane region" description="Helical" evidence="1">
    <location>
        <begin position="23"/>
        <end position="50"/>
    </location>
</feature>
<name>A0A1Y2CHY6_9FUNG</name>
<organism evidence="2 3">
    <name type="scientific">Rhizoclosmatium globosum</name>
    <dbReference type="NCBI Taxonomy" id="329046"/>
    <lineage>
        <taxon>Eukaryota</taxon>
        <taxon>Fungi</taxon>
        <taxon>Fungi incertae sedis</taxon>
        <taxon>Chytridiomycota</taxon>
        <taxon>Chytridiomycota incertae sedis</taxon>
        <taxon>Chytridiomycetes</taxon>
        <taxon>Chytridiales</taxon>
        <taxon>Chytriomycetaceae</taxon>
        <taxon>Rhizoclosmatium</taxon>
    </lineage>
</organism>
<protein>
    <recommendedName>
        <fullName evidence="4">Potassium channel domain-containing protein</fullName>
    </recommendedName>
</protein>
<dbReference type="EMBL" id="MCGO01000016">
    <property type="protein sequence ID" value="ORY46622.1"/>
    <property type="molecule type" value="Genomic_DNA"/>
</dbReference>
<dbReference type="GO" id="GO:0003254">
    <property type="term" value="P:regulation of membrane depolarization"/>
    <property type="evidence" value="ECO:0007669"/>
    <property type="project" value="TreeGrafter"/>
</dbReference>
<dbReference type="SUPFAM" id="SSF81324">
    <property type="entry name" value="Voltage-gated potassium channels"/>
    <property type="match status" value="1"/>
</dbReference>
<dbReference type="Proteomes" id="UP000193642">
    <property type="component" value="Unassembled WGS sequence"/>
</dbReference>
<gene>
    <name evidence="2" type="ORF">BCR33DRAFT_132487</name>
</gene>
<dbReference type="Gene3D" id="1.10.287.630">
    <property type="entry name" value="Helix hairpin bin"/>
    <property type="match status" value="1"/>
</dbReference>
<keyword evidence="1" id="KW-0812">Transmembrane</keyword>
<dbReference type="PANTHER" id="PTHR45689">
    <property type="entry name" value="I[[H]] CHANNEL, ISOFORM E"/>
    <property type="match status" value="1"/>
</dbReference>
<dbReference type="OrthoDB" id="2152421at2759"/>
<keyword evidence="3" id="KW-1185">Reference proteome</keyword>
<keyword evidence="1" id="KW-0472">Membrane</keyword>
<dbReference type="GO" id="GO:0098855">
    <property type="term" value="C:HCN channel complex"/>
    <property type="evidence" value="ECO:0007669"/>
    <property type="project" value="TreeGrafter"/>
</dbReference>
<reference evidence="2 3" key="1">
    <citation type="submission" date="2016-07" db="EMBL/GenBank/DDBJ databases">
        <title>Pervasive Adenine N6-methylation of Active Genes in Fungi.</title>
        <authorList>
            <consortium name="DOE Joint Genome Institute"/>
            <person name="Mondo S.J."/>
            <person name="Dannebaum R.O."/>
            <person name="Kuo R.C."/>
            <person name="Labutti K."/>
            <person name="Haridas S."/>
            <person name="Kuo A."/>
            <person name="Salamov A."/>
            <person name="Ahrendt S.R."/>
            <person name="Lipzen A."/>
            <person name="Sullivan W."/>
            <person name="Andreopoulos W.B."/>
            <person name="Clum A."/>
            <person name="Lindquist E."/>
            <person name="Daum C."/>
            <person name="Ramamoorthy G.K."/>
            <person name="Gryganskyi A."/>
            <person name="Culley D."/>
            <person name="Magnuson J.K."/>
            <person name="James T.Y."/>
            <person name="O'Malley M.A."/>
            <person name="Stajich J.E."/>
            <person name="Spatafora J.W."/>
            <person name="Visel A."/>
            <person name="Grigoriev I.V."/>
        </authorList>
    </citation>
    <scope>NUCLEOTIDE SEQUENCE [LARGE SCALE GENOMIC DNA]</scope>
    <source>
        <strain evidence="2 3">JEL800</strain>
    </source>
</reference>
<comment type="caution">
    <text evidence="2">The sequence shown here is derived from an EMBL/GenBank/DDBJ whole genome shotgun (WGS) entry which is preliminary data.</text>
</comment>
<proteinExistence type="predicted"/>
<sequence>MLTQAVGNTFSTNFKPETNLEQIINIVFIIIGATLYALLVGLLSSAAIAYDSSGRMYRQKIDELTEYLNWKRIDEATKKKVLSYYEFKYRGKYFEEETLLADMKAP</sequence>
<evidence type="ECO:0008006" key="4">
    <source>
        <dbReference type="Google" id="ProtNLM"/>
    </source>
</evidence>